<dbReference type="GO" id="GO:0046872">
    <property type="term" value="F:metal ion binding"/>
    <property type="evidence" value="ECO:0007669"/>
    <property type="project" value="UniProtKB-KW"/>
</dbReference>
<reference evidence="12" key="1">
    <citation type="journal article" date="2021" name="Toxicon">
        <title>Novel components of Tityus serrulatus venom: a transcriptomic approach.</title>
        <authorList>
            <person name="Kalapothakis Y."/>
            <person name="Miranda K."/>
            <person name="Pereira A.H."/>
            <person name="Witt A.S.A."/>
            <person name="Marani C."/>
            <person name="Martins A.P."/>
            <person name="Leal H.G."/>
            <person name="Campos-Junior E."/>
            <person name="Pimenta A.M.C."/>
            <person name="Borges A."/>
            <person name="Chavez-Olortegui C."/>
            <person name="Kalapothakis E."/>
        </authorList>
    </citation>
    <scope>NUCLEOTIDE SEQUENCE</scope>
</reference>
<dbReference type="InterPro" id="IPR011042">
    <property type="entry name" value="6-blade_b-propeller_TolB-like"/>
</dbReference>
<keyword evidence="4" id="KW-0677">Repeat</keyword>
<evidence type="ECO:0000256" key="10">
    <source>
        <dbReference type="PIRSR" id="PIRSR600720-3"/>
    </source>
</evidence>
<dbReference type="CDD" id="cd14958">
    <property type="entry name" value="NHL_PAL_like"/>
    <property type="match status" value="1"/>
</dbReference>
<proteinExistence type="evidence at transcript level"/>
<evidence type="ECO:0000256" key="6">
    <source>
        <dbReference type="ARBA" id="ARBA00023180"/>
    </source>
</evidence>
<keyword evidence="9" id="KW-0106">Calcium</keyword>
<protein>
    <recommendedName>
        <fullName evidence="1">peptidylamidoglycolate lyase</fullName>
        <ecNumber evidence="1">4.3.2.5</ecNumber>
    </recommendedName>
</protein>
<dbReference type="GO" id="GO:0006518">
    <property type="term" value="P:peptide metabolic process"/>
    <property type="evidence" value="ECO:0007669"/>
    <property type="project" value="InterPro"/>
</dbReference>
<feature type="repeat" description="NHL" evidence="11">
    <location>
        <begin position="166"/>
        <end position="207"/>
    </location>
</feature>
<dbReference type="PRINTS" id="PR00790">
    <property type="entry name" value="PAMONOXGNASE"/>
</dbReference>
<dbReference type="PROSITE" id="PS51125">
    <property type="entry name" value="NHL"/>
    <property type="match status" value="2"/>
</dbReference>
<feature type="disulfide bond" evidence="10">
    <location>
        <begin position="229"/>
        <end position="249"/>
    </location>
</feature>
<dbReference type="SUPFAM" id="SSF101898">
    <property type="entry name" value="NHL repeat"/>
    <property type="match status" value="1"/>
</dbReference>
<dbReference type="EMBL" id="MT093204">
    <property type="protein sequence ID" value="QPD99108.1"/>
    <property type="molecule type" value="mRNA"/>
</dbReference>
<dbReference type="PANTHER" id="PTHR10680">
    <property type="entry name" value="PEPTIDYL-GLYCINE ALPHA-AMIDATING MONOOXYGENASE"/>
    <property type="match status" value="1"/>
</dbReference>
<keyword evidence="6" id="KW-0325">Glycoprotein</keyword>
<dbReference type="GO" id="GO:0016020">
    <property type="term" value="C:membrane"/>
    <property type="evidence" value="ECO:0007669"/>
    <property type="project" value="InterPro"/>
</dbReference>
<evidence type="ECO:0000256" key="7">
    <source>
        <dbReference type="ARBA" id="ARBA00023239"/>
    </source>
</evidence>
<dbReference type="EC" id="4.3.2.5" evidence="1"/>
<keyword evidence="7 12" id="KW-0456">Lyase</keyword>
<keyword evidence="2 9" id="KW-0479">Metal-binding</keyword>
<evidence type="ECO:0000256" key="9">
    <source>
        <dbReference type="PIRSR" id="PIRSR600720-2"/>
    </source>
</evidence>
<name>A0A7S8MUD5_TITSE</name>
<organism evidence="12">
    <name type="scientific">Tityus serrulatus</name>
    <name type="common">Brazilian yellow scorpion</name>
    <dbReference type="NCBI Taxonomy" id="6887"/>
    <lineage>
        <taxon>Eukaryota</taxon>
        <taxon>Metazoa</taxon>
        <taxon>Ecdysozoa</taxon>
        <taxon>Arthropoda</taxon>
        <taxon>Chelicerata</taxon>
        <taxon>Arachnida</taxon>
        <taxon>Scorpiones</taxon>
        <taxon>Buthida</taxon>
        <taxon>Buthoidea</taxon>
        <taxon>Buthidae</taxon>
        <taxon>Tityus</taxon>
    </lineage>
</organism>
<evidence type="ECO:0000256" key="11">
    <source>
        <dbReference type="PROSITE-ProRule" id="PRU00504"/>
    </source>
</evidence>
<feature type="binding site" evidence="8">
    <location>
        <position position="292"/>
    </location>
    <ligand>
        <name>a protein</name>
        <dbReference type="ChEBI" id="CHEBI:16541"/>
    </ligand>
    <ligandPart>
        <name>C-terminal Xaa-(2S)-2-hydroxyglycine residue</name>
        <dbReference type="ChEBI" id="CHEBI:142768"/>
    </ligandPart>
</feature>
<evidence type="ECO:0000256" key="5">
    <source>
        <dbReference type="ARBA" id="ARBA00023157"/>
    </source>
</evidence>
<feature type="binding site" evidence="8">
    <location>
        <position position="248"/>
    </location>
    <ligand>
        <name>a protein</name>
        <dbReference type="ChEBI" id="CHEBI:16541"/>
    </ligand>
    <ligandPart>
        <name>C-terminal Xaa-(2S)-2-hydroxyglycine residue</name>
        <dbReference type="ChEBI" id="CHEBI:142768"/>
    </ligandPart>
</feature>
<dbReference type="Pfam" id="PF01436">
    <property type="entry name" value="NHL"/>
    <property type="match status" value="1"/>
</dbReference>
<feature type="binding site" evidence="8">
    <location>
        <position position="130"/>
    </location>
    <ligand>
        <name>a protein</name>
        <dbReference type="ChEBI" id="CHEBI:16541"/>
    </ligand>
    <ligandPart>
        <name>C-terminal Xaa-(2S)-2-hydroxyglycine residue</name>
        <dbReference type="ChEBI" id="CHEBI:142768"/>
    </ligandPart>
</feature>
<feature type="disulfide bond" evidence="10">
    <location>
        <begin position="288"/>
        <end position="299"/>
    </location>
</feature>
<evidence type="ECO:0000256" key="8">
    <source>
        <dbReference type="PIRSR" id="PIRSR600720-1"/>
    </source>
</evidence>
<evidence type="ECO:0000256" key="4">
    <source>
        <dbReference type="ARBA" id="ARBA00022737"/>
    </source>
</evidence>
<evidence type="ECO:0000256" key="1">
    <source>
        <dbReference type="ARBA" id="ARBA00012343"/>
    </source>
</evidence>
<keyword evidence="9" id="KW-0862">Zinc</keyword>
<evidence type="ECO:0000256" key="2">
    <source>
        <dbReference type="ARBA" id="ARBA00022723"/>
    </source>
</evidence>
<dbReference type="PANTHER" id="PTHR10680:SF36">
    <property type="entry name" value="PEPTIDYL-ALPHA-HYDROXYGLYCINE ALPHA-AMIDATING LYASE 1"/>
    <property type="match status" value="1"/>
</dbReference>
<dbReference type="AlphaFoldDB" id="A0A7S8MUD5"/>
<dbReference type="Gene3D" id="2.120.10.30">
    <property type="entry name" value="TolB, C-terminal domain"/>
    <property type="match status" value="1"/>
</dbReference>
<evidence type="ECO:0000256" key="3">
    <source>
        <dbReference type="ARBA" id="ARBA00022729"/>
    </source>
</evidence>
<evidence type="ECO:0000313" key="12">
    <source>
        <dbReference type="EMBL" id="QPD99108.1"/>
    </source>
</evidence>
<keyword evidence="3" id="KW-0732">Signal</keyword>
<feature type="binding site" evidence="9">
    <location>
        <position position="276"/>
    </location>
    <ligand>
        <name>Zn(2+)</name>
        <dbReference type="ChEBI" id="CHEBI:29105"/>
        <note>catalytic</note>
    </ligand>
</feature>
<dbReference type="InterPro" id="IPR001258">
    <property type="entry name" value="NHL_repeat"/>
</dbReference>
<comment type="cofactor">
    <cofactor evidence="9">
        <name>Zn(2+)</name>
        <dbReference type="ChEBI" id="CHEBI:29105"/>
    </cofactor>
    <text evidence="9">Binds one Zn(2+) ion per subunit.</text>
</comment>
<feature type="repeat" description="NHL" evidence="11">
    <location>
        <begin position="215"/>
        <end position="259"/>
    </location>
</feature>
<dbReference type="GO" id="GO:0004598">
    <property type="term" value="F:peptidylamidoglycolate lyase activity"/>
    <property type="evidence" value="ECO:0007669"/>
    <property type="project" value="UniProtKB-EC"/>
</dbReference>
<sequence>MVVEAHFYRTVISTKTSYFGQTRTPGSRVQRTPGRGYRRHADRCGEMAIERLLLCLSAGCLAAGFYPEPAEYFYPEQFLDYQTNDKPGGSENRKMSIEEVKWPVENTFKNILQVAGVEVDKWGRVHVFHRGDRMWDDRSFKSDVYQLEELGPIEIDAVLILDPSSGELIRGWGKNRFYLPHGITLDNRENSWVTDVALHQVFKFAVNNEEPSIVLGKKFQPGSDREHFCKPTDVAVASSGVVYVSDGYCNSRIIAFQPDGTFFGEFAQSDEMNIPHSLSLIEERKLLCVADRQNARILCYSLKEDNSLGELIINNGVSVGFPYAIASKGEYMFAVTLASTGKVAAMGITTKLKDGSLIDIWDSKERFSMPHDMALSNGTFLYVADVGKFTPKKLFKFKITD</sequence>
<dbReference type="InterPro" id="IPR000720">
    <property type="entry name" value="PHM/PAL"/>
</dbReference>
<feature type="binding site" evidence="9">
    <location>
        <position position="371"/>
    </location>
    <ligand>
        <name>Zn(2+)</name>
        <dbReference type="ChEBI" id="CHEBI:29105"/>
        <note>catalytic</note>
    </ligand>
</feature>
<feature type="binding site" evidence="9">
    <location>
        <position position="181"/>
    </location>
    <ligand>
        <name>Zn(2+)</name>
        <dbReference type="ChEBI" id="CHEBI:29105"/>
        <note>catalytic</note>
    </ligand>
</feature>
<keyword evidence="5 10" id="KW-1015">Disulfide bond</keyword>
<accession>A0A7S8MUD5</accession>
<dbReference type="GO" id="GO:0005576">
    <property type="term" value="C:extracellular region"/>
    <property type="evidence" value="ECO:0007669"/>
    <property type="project" value="TreeGrafter"/>
</dbReference>
<feature type="binding site" evidence="9">
    <location>
        <position position="372"/>
    </location>
    <ligand>
        <name>Ca(2+)</name>
        <dbReference type="ChEBI" id="CHEBI:29108"/>
        <note>structural</note>
    </ligand>
</feature>
<feature type="binding site" evidence="9">
    <location>
        <position position="117"/>
    </location>
    <ligand>
        <name>Ca(2+)</name>
        <dbReference type="ChEBI" id="CHEBI:29108"/>
        <note>structural</note>
    </ligand>
</feature>